<name>Q55EL7_DICDI</name>
<dbReference type="RefSeq" id="XP_647003.1">
    <property type="nucleotide sequence ID" value="XM_641911.1"/>
</dbReference>
<dbReference type="InParanoid" id="Q55EL7"/>
<comment type="caution">
    <text evidence="1">The sequence shown here is derived from an EMBL/GenBank/DDBJ whole genome shotgun (WGS) entry which is preliminary data.</text>
</comment>
<dbReference type="dictyBase" id="DDB_G0268836"/>
<evidence type="ECO:0000313" key="1">
    <source>
        <dbReference type="EMBL" id="EAL73007.1"/>
    </source>
</evidence>
<dbReference type="GeneID" id="8616696"/>
<dbReference type="VEuPathDB" id="AmoebaDB:DDB_G0268836"/>
<dbReference type="PaxDb" id="44689-DDB0190072"/>
<sequence length="115" mass="13632">MCEHQKYYDISKEFGFNRVLFEDLTGDLEKFLSIQKECTDDCKKMKIEIVEKTLGDFTTIATNYFKDAKIGIKRKDECSGINYFLNCEGELDDEEDHEFLEDVEKAMHKMERHLK</sequence>
<evidence type="ECO:0000313" key="2">
    <source>
        <dbReference type="Proteomes" id="UP000002195"/>
    </source>
</evidence>
<gene>
    <name evidence="1" type="ORF">DDB_G0268836</name>
</gene>
<dbReference type="eggNOG" id="ENOG502RIHP">
    <property type="taxonomic scope" value="Eukaryota"/>
</dbReference>
<accession>Q55EL7</accession>
<dbReference type="EMBL" id="AAFI02000004">
    <property type="protein sequence ID" value="EAL73007.1"/>
    <property type="molecule type" value="Genomic_DNA"/>
</dbReference>
<dbReference type="FunCoup" id="Q55EL7">
    <property type="interactions" value="435"/>
</dbReference>
<proteinExistence type="predicted"/>
<dbReference type="AlphaFoldDB" id="Q55EL7"/>
<organism evidence="1 2">
    <name type="scientific">Dictyostelium discoideum</name>
    <name type="common">Social amoeba</name>
    <dbReference type="NCBI Taxonomy" id="44689"/>
    <lineage>
        <taxon>Eukaryota</taxon>
        <taxon>Amoebozoa</taxon>
        <taxon>Evosea</taxon>
        <taxon>Eumycetozoa</taxon>
        <taxon>Dictyostelia</taxon>
        <taxon>Dictyosteliales</taxon>
        <taxon>Dictyosteliaceae</taxon>
        <taxon>Dictyostelium</taxon>
    </lineage>
</organism>
<dbReference type="OMA" id="NCEGELD"/>
<keyword evidence="2" id="KW-1185">Reference proteome</keyword>
<protein>
    <submittedName>
        <fullName evidence="1">Uncharacterized protein</fullName>
    </submittedName>
</protein>
<dbReference type="HOGENOM" id="CLU_169961_0_0_1"/>
<dbReference type="KEGG" id="ddi:DDB_G0268836"/>
<dbReference type="Proteomes" id="UP000002195">
    <property type="component" value="Unassembled WGS sequence"/>
</dbReference>
<reference evidence="1 2" key="1">
    <citation type="journal article" date="2005" name="Nature">
        <title>The genome of the social amoeba Dictyostelium discoideum.</title>
        <authorList>
            <consortium name="The Dictyostelium discoideum Sequencing Consortium"/>
            <person name="Eichinger L."/>
            <person name="Pachebat J.A."/>
            <person name="Glockner G."/>
            <person name="Rajandream M.A."/>
            <person name="Sucgang R."/>
            <person name="Berriman M."/>
            <person name="Song J."/>
            <person name="Olsen R."/>
            <person name="Szafranski K."/>
            <person name="Xu Q."/>
            <person name="Tunggal B."/>
            <person name="Kummerfeld S."/>
            <person name="Madera M."/>
            <person name="Konfortov B.A."/>
            <person name="Rivero F."/>
            <person name="Bankier A.T."/>
            <person name="Lehmann R."/>
            <person name="Hamlin N."/>
            <person name="Davies R."/>
            <person name="Gaudet P."/>
            <person name="Fey P."/>
            <person name="Pilcher K."/>
            <person name="Chen G."/>
            <person name="Saunders D."/>
            <person name="Sodergren E."/>
            <person name="Davis P."/>
            <person name="Kerhornou A."/>
            <person name="Nie X."/>
            <person name="Hall N."/>
            <person name="Anjard C."/>
            <person name="Hemphill L."/>
            <person name="Bason N."/>
            <person name="Farbrother P."/>
            <person name="Desany B."/>
            <person name="Just E."/>
            <person name="Morio T."/>
            <person name="Rost R."/>
            <person name="Churcher C."/>
            <person name="Cooper J."/>
            <person name="Haydock S."/>
            <person name="van Driessche N."/>
            <person name="Cronin A."/>
            <person name="Goodhead I."/>
            <person name="Muzny D."/>
            <person name="Mourier T."/>
            <person name="Pain A."/>
            <person name="Lu M."/>
            <person name="Harper D."/>
            <person name="Lindsay R."/>
            <person name="Hauser H."/>
            <person name="James K."/>
            <person name="Quiles M."/>
            <person name="Madan Babu M."/>
            <person name="Saito T."/>
            <person name="Buchrieser C."/>
            <person name="Wardroper A."/>
            <person name="Felder M."/>
            <person name="Thangavelu M."/>
            <person name="Johnson D."/>
            <person name="Knights A."/>
            <person name="Loulseged H."/>
            <person name="Mungall K."/>
            <person name="Oliver K."/>
            <person name="Price C."/>
            <person name="Quail M.A."/>
            <person name="Urushihara H."/>
            <person name="Hernandez J."/>
            <person name="Rabbinowitsch E."/>
            <person name="Steffen D."/>
            <person name="Sanders M."/>
            <person name="Ma J."/>
            <person name="Kohara Y."/>
            <person name="Sharp S."/>
            <person name="Simmonds M."/>
            <person name="Spiegler S."/>
            <person name="Tivey A."/>
            <person name="Sugano S."/>
            <person name="White B."/>
            <person name="Walker D."/>
            <person name="Woodward J."/>
            <person name="Winckler T."/>
            <person name="Tanaka Y."/>
            <person name="Shaulsky G."/>
            <person name="Schleicher M."/>
            <person name="Weinstock G."/>
            <person name="Rosenthal A."/>
            <person name="Cox E.C."/>
            <person name="Chisholm R.L."/>
            <person name="Gibbs R."/>
            <person name="Loomis W.F."/>
            <person name="Platzer M."/>
            <person name="Kay R.R."/>
            <person name="Williams J."/>
            <person name="Dear P.H."/>
            <person name="Noegel A.A."/>
            <person name="Barrell B."/>
            <person name="Kuspa A."/>
        </authorList>
    </citation>
    <scope>NUCLEOTIDE SEQUENCE [LARGE SCALE GENOMIC DNA]</scope>
    <source>
        <strain evidence="1 2">AX4</strain>
    </source>
</reference>